<dbReference type="EMBL" id="JANFYT010000018">
    <property type="protein sequence ID" value="MCQ4814658.1"/>
    <property type="molecule type" value="Genomic_DNA"/>
</dbReference>
<dbReference type="Pfam" id="PF13302">
    <property type="entry name" value="Acetyltransf_3"/>
    <property type="match status" value="1"/>
</dbReference>
<protein>
    <submittedName>
        <fullName evidence="2">GNAT family N-acetyltransferase</fullName>
    </submittedName>
</protein>
<name>A0AAW5K7E2_9BACT</name>
<sequence>MVYDKVLSGKFVELYSVTPEDAEFILQLRQNDEIARYLHRIDNSVEQQIDWIKLHQKIDGDYYFLIWSKNTHERLGTISLYDKKDDHCDIGRAVSIGNPIENVEAFLLVFDFAFNDLGYKYLVGTIVPENDSVKSLTARFGVIHEQQIHNVNGMQLQFGKVTKEDYYSKRPGIINLLKKAGKVMSQ</sequence>
<reference evidence="2 3" key="1">
    <citation type="submission" date="2022-06" db="EMBL/GenBank/DDBJ databases">
        <title>Isolation of gut microbiota from human fecal samples.</title>
        <authorList>
            <person name="Pamer E.G."/>
            <person name="Barat B."/>
            <person name="Waligurski E."/>
            <person name="Medina S."/>
            <person name="Paddock L."/>
            <person name="Mostad J."/>
        </authorList>
    </citation>
    <scope>NUCLEOTIDE SEQUENCE [LARGE SCALE GENOMIC DNA]</scope>
    <source>
        <strain evidence="2 3">DFI.9.90</strain>
    </source>
</reference>
<dbReference type="RefSeq" id="WP_256181991.1">
    <property type="nucleotide sequence ID" value="NZ_JANFYT010000018.1"/>
</dbReference>
<dbReference type="InterPro" id="IPR000182">
    <property type="entry name" value="GNAT_dom"/>
</dbReference>
<evidence type="ECO:0000259" key="1">
    <source>
        <dbReference type="Pfam" id="PF13302"/>
    </source>
</evidence>
<proteinExistence type="predicted"/>
<evidence type="ECO:0000313" key="3">
    <source>
        <dbReference type="Proteomes" id="UP001205919"/>
    </source>
</evidence>
<dbReference type="SUPFAM" id="SSF55729">
    <property type="entry name" value="Acyl-CoA N-acyltransferases (Nat)"/>
    <property type="match status" value="1"/>
</dbReference>
<dbReference type="Gene3D" id="3.40.630.30">
    <property type="match status" value="1"/>
</dbReference>
<dbReference type="Proteomes" id="UP001205919">
    <property type="component" value="Unassembled WGS sequence"/>
</dbReference>
<keyword evidence="3" id="KW-1185">Reference proteome</keyword>
<dbReference type="PANTHER" id="PTHR43415:SF3">
    <property type="entry name" value="GNAT-FAMILY ACETYLTRANSFERASE"/>
    <property type="match status" value="1"/>
</dbReference>
<dbReference type="PANTHER" id="PTHR43415">
    <property type="entry name" value="SPERMIDINE N(1)-ACETYLTRANSFERASE"/>
    <property type="match status" value="1"/>
</dbReference>
<dbReference type="GO" id="GO:0016747">
    <property type="term" value="F:acyltransferase activity, transferring groups other than amino-acyl groups"/>
    <property type="evidence" value="ECO:0007669"/>
    <property type="project" value="InterPro"/>
</dbReference>
<gene>
    <name evidence="2" type="ORF">NE630_09480</name>
</gene>
<accession>A0AAW5K7E2</accession>
<dbReference type="AlphaFoldDB" id="A0AAW5K7E2"/>
<organism evidence="2 3">
    <name type="scientific">Cloacibacillus evryensis</name>
    <dbReference type="NCBI Taxonomy" id="508460"/>
    <lineage>
        <taxon>Bacteria</taxon>
        <taxon>Thermotogati</taxon>
        <taxon>Synergistota</taxon>
        <taxon>Synergistia</taxon>
        <taxon>Synergistales</taxon>
        <taxon>Synergistaceae</taxon>
        <taxon>Cloacibacillus</taxon>
    </lineage>
</organism>
<feature type="domain" description="N-acetyltransferase" evidence="1">
    <location>
        <begin position="14"/>
        <end position="141"/>
    </location>
</feature>
<evidence type="ECO:0000313" key="2">
    <source>
        <dbReference type="EMBL" id="MCQ4814658.1"/>
    </source>
</evidence>
<comment type="caution">
    <text evidence="2">The sequence shown here is derived from an EMBL/GenBank/DDBJ whole genome shotgun (WGS) entry which is preliminary data.</text>
</comment>
<dbReference type="InterPro" id="IPR016181">
    <property type="entry name" value="Acyl_CoA_acyltransferase"/>
</dbReference>